<evidence type="ECO:0000256" key="2">
    <source>
        <dbReference type="ARBA" id="ARBA00022692"/>
    </source>
</evidence>
<sequence length="229" mass="26384">MQKLRYLGSFLISLFLYGSLIFAVVYNNTKPSFSNKTIEEKRVVKISLLSPPIKEEKKQLDTPRIEEKKIIKKEKKIEKRGEKKVLKKSLVKKEETLVKKLPEEKKICETPIKDPLEQKEQKKVEPKSQVASISIASIKNEFLAKVKSKINQNKIYPDSAKRRGIQGDTKVSFEIFQNGSVNNIKLLQGNKIFKKAVFNAIEDSFPIKTPTQKDIFPLIVTLKIEFKLH</sequence>
<gene>
    <name evidence="7" type="ORF">CRV07_08855</name>
</gene>
<name>A0A4Q1AMR5_9BACT</name>
<evidence type="ECO:0000256" key="4">
    <source>
        <dbReference type="ARBA" id="ARBA00023136"/>
    </source>
</evidence>
<evidence type="ECO:0000313" key="7">
    <source>
        <dbReference type="EMBL" id="RXK05116.1"/>
    </source>
</evidence>
<dbReference type="Proteomes" id="UP000289758">
    <property type="component" value="Unassembled WGS sequence"/>
</dbReference>
<dbReference type="Gene3D" id="3.30.1150.10">
    <property type="match status" value="1"/>
</dbReference>
<comment type="subcellular location">
    <subcellularLocation>
        <location evidence="1">Membrane</location>
        <topology evidence="1">Single-pass membrane protein</topology>
    </subcellularLocation>
</comment>
<keyword evidence="8" id="KW-1185">Reference proteome</keyword>
<evidence type="ECO:0000256" key="3">
    <source>
        <dbReference type="ARBA" id="ARBA00022989"/>
    </source>
</evidence>
<dbReference type="OrthoDB" id="9782624at2"/>
<comment type="caution">
    <text evidence="7">The sequence shown here is derived from an EMBL/GenBank/DDBJ whole genome shotgun (WGS) entry which is preliminary data.</text>
</comment>
<feature type="transmembrane region" description="Helical" evidence="5">
    <location>
        <begin position="6"/>
        <end position="26"/>
    </location>
</feature>
<keyword evidence="3 5" id="KW-1133">Transmembrane helix</keyword>
<dbReference type="InterPro" id="IPR006260">
    <property type="entry name" value="TonB/TolA_C"/>
</dbReference>
<dbReference type="Pfam" id="PF03544">
    <property type="entry name" value="TonB_C"/>
    <property type="match status" value="1"/>
</dbReference>
<keyword evidence="2 5" id="KW-0812">Transmembrane</keyword>
<dbReference type="AlphaFoldDB" id="A0A4Q1AMR5"/>
<dbReference type="GO" id="GO:0016020">
    <property type="term" value="C:membrane"/>
    <property type="evidence" value="ECO:0007669"/>
    <property type="project" value="UniProtKB-SubCell"/>
</dbReference>
<evidence type="ECO:0000259" key="6">
    <source>
        <dbReference type="PROSITE" id="PS52015"/>
    </source>
</evidence>
<dbReference type="SUPFAM" id="SSF74653">
    <property type="entry name" value="TolA/TonB C-terminal domain"/>
    <property type="match status" value="1"/>
</dbReference>
<protein>
    <recommendedName>
        <fullName evidence="6">TonB C-terminal domain-containing protein</fullName>
    </recommendedName>
</protein>
<reference evidence="7 8" key="1">
    <citation type="submission" date="2017-10" db="EMBL/GenBank/DDBJ databases">
        <title>Genomics of the genus Arcobacter.</title>
        <authorList>
            <person name="Perez-Cataluna A."/>
            <person name="Figueras M.J."/>
        </authorList>
    </citation>
    <scope>NUCLEOTIDE SEQUENCE [LARGE SCALE GENOMIC DNA]</scope>
    <source>
        <strain evidence="7 8">CECT 8441</strain>
    </source>
</reference>
<keyword evidence="4 5" id="KW-0472">Membrane</keyword>
<feature type="domain" description="TonB C-terminal" evidence="6">
    <location>
        <begin position="141"/>
        <end position="229"/>
    </location>
</feature>
<dbReference type="PROSITE" id="PS52015">
    <property type="entry name" value="TONB_CTD"/>
    <property type="match status" value="1"/>
</dbReference>
<dbReference type="EMBL" id="PDKK01000007">
    <property type="protein sequence ID" value="RXK05116.1"/>
    <property type="molecule type" value="Genomic_DNA"/>
</dbReference>
<proteinExistence type="predicted"/>
<evidence type="ECO:0000256" key="1">
    <source>
        <dbReference type="ARBA" id="ARBA00004167"/>
    </source>
</evidence>
<dbReference type="NCBIfam" id="TIGR01352">
    <property type="entry name" value="tonB_Cterm"/>
    <property type="match status" value="1"/>
</dbReference>
<organism evidence="7 8">
    <name type="scientific">Halarcobacter ebronensis</name>
    <dbReference type="NCBI Taxonomy" id="1462615"/>
    <lineage>
        <taxon>Bacteria</taxon>
        <taxon>Pseudomonadati</taxon>
        <taxon>Campylobacterota</taxon>
        <taxon>Epsilonproteobacteria</taxon>
        <taxon>Campylobacterales</taxon>
        <taxon>Arcobacteraceae</taxon>
        <taxon>Halarcobacter</taxon>
    </lineage>
</organism>
<dbReference type="InterPro" id="IPR037682">
    <property type="entry name" value="TonB_C"/>
</dbReference>
<evidence type="ECO:0000313" key="8">
    <source>
        <dbReference type="Proteomes" id="UP000289758"/>
    </source>
</evidence>
<evidence type="ECO:0000256" key="5">
    <source>
        <dbReference type="SAM" id="Phobius"/>
    </source>
</evidence>
<accession>A0A4Q1AMR5</accession>
<dbReference type="GO" id="GO:0055085">
    <property type="term" value="P:transmembrane transport"/>
    <property type="evidence" value="ECO:0007669"/>
    <property type="project" value="InterPro"/>
</dbReference>